<evidence type="ECO:0000313" key="2">
    <source>
        <dbReference type="Proteomes" id="UP001311232"/>
    </source>
</evidence>
<evidence type="ECO:0000313" key="1">
    <source>
        <dbReference type="EMBL" id="KAK5612727.1"/>
    </source>
</evidence>
<dbReference type="EMBL" id="JAHHUM010001321">
    <property type="protein sequence ID" value="KAK5612727.1"/>
    <property type="molecule type" value="Genomic_DNA"/>
</dbReference>
<reference evidence="1 2" key="1">
    <citation type="submission" date="2021-06" db="EMBL/GenBank/DDBJ databases">
        <authorList>
            <person name="Palmer J.M."/>
        </authorList>
    </citation>
    <scope>NUCLEOTIDE SEQUENCE [LARGE SCALE GENOMIC DNA]</scope>
    <source>
        <strain evidence="1 2">MEX-2019</strain>
        <tissue evidence="1">Muscle</tissue>
    </source>
</reference>
<name>A0AAV9RUX4_9TELE</name>
<protein>
    <submittedName>
        <fullName evidence="1">Uncharacterized protein</fullName>
    </submittedName>
</protein>
<organism evidence="1 2">
    <name type="scientific">Crenichthys baileyi</name>
    <name type="common">White River springfish</name>
    <dbReference type="NCBI Taxonomy" id="28760"/>
    <lineage>
        <taxon>Eukaryota</taxon>
        <taxon>Metazoa</taxon>
        <taxon>Chordata</taxon>
        <taxon>Craniata</taxon>
        <taxon>Vertebrata</taxon>
        <taxon>Euteleostomi</taxon>
        <taxon>Actinopterygii</taxon>
        <taxon>Neopterygii</taxon>
        <taxon>Teleostei</taxon>
        <taxon>Neoteleostei</taxon>
        <taxon>Acanthomorphata</taxon>
        <taxon>Ovalentaria</taxon>
        <taxon>Atherinomorphae</taxon>
        <taxon>Cyprinodontiformes</taxon>
        <taxon>Goodeidae</taxon>
        <taxon>Crenichthys</taxon>
    </lineage>
</organism>
<keyword evidence="2" id="KW-1185">Reference proteome</keyword>
<dbReference type="Proteomes" id="UP001311232">
    <property type="component" value="Unassembled WGS sequence"/>
</dbReference>
<accession>A0AAV9RUX4</accession>
<dbReference type="AlphaFoldDB" id="A0AAV9RUX4"/>
<gene>
    <name evidence="1" type="ORF">CRENBAI_008101</name>
</gene>
<sequence length="127" mass="13871">MNVSAEKNAPQTQGDPPSVMVVAAIVMGLPLERPKLVRQGAGNKKAEIQMAGRDSYRLLRPAPLSRRAHGSLMRSLLIHSALSRAVSVCVCVSVYVTGCRQRQKQSVLLERRVGDDQRNALLARDPT</sequence>
<proteinExistence type="predicted"/>
<comment type="caution">
    <text evidence="1">The sequence shown here is derived from an EMBL/GenBank/DDBJ whole genome shotgun (WGS) entry which is preliminary data.</text>
</comment>